<protein>
    <submittedName>
        <fullName evidence="1">Uncharacterized protein</fullName>
    </submittedName>
</protein>
<name>A0AA36H458_CYLNA</name>
<organism evidence="1 2">
    <name type="scientific">Cylicocyclus nassatus</name>
    <name type="common">Nematode worm</name>
    <dbReference type="NCBI Taxonomy" id="53992"/>
    <lineage>
        <taxon>Eukaryota</taxon>
        <taxon>Metazoa</taxon>
        <taxon>Ecdysozoa</taxon>
        <taxon>Nematoda</taxon>
        <taxon>Chromadorea</taxon>
        <taxon>Rhabditida</taxon>
        <taxon>Rhabditina</taxon>
        <taxon>Rhabditomorpha</taxon>
        <taxon>Strongyloidea</taxon>
        <taxon>Strongylidae</taxon>
        <taxon>Cylicocyclus</taxon>
    </lineage>
</organism>
<dbReference type="AlphaFoldDB" id="A0AA36H458"/>
<reference evidence="1" key="1">
    <citation type="submission" date="2023-07" db="EMBL/GenBank/DDBJ databases">
        <authorList>
            <consortium name="CYATHOMIX"/>
        </authorList>
    </citation>
    <scope>NUCLEOTIDE SEQUENCE</scope>
    <source>
        <strain evidence="1">N/A</strain>
    </source>
</reference>
<feature type="non-terminal residue" evidence="1">
    <location>
        <position position="1"/>
    </location>
</feature>
<evidence type="ECO:0000313" key="2">
    <source>
        <dbReference type="Proteomes" id="UP001176961"/>
    </source>
</evidence>
<gene>
    <name evidence="1" type="ORF">CYNAS_LOCUS15743</name>
</gene>
<accession>A0AA36H458</accession>
<dbReference type="EMBL" id="CATQJL010000305">
    <property type="protein sequence ID" value="CAJ0603760.1"/>
    <property type="molecule type" value="Genomic_DNA"/>
</dbReference>
<dbReference type="Proteomes" id="UP001176961">
    <property type="component" value="Unassembled WGS sequence"/>
</dbReference>
<sequence>MVFRVPLLPLLMMTNNKVTTVDEVYNAAPDLSDVAPFLPRAILYYCYQFPLRDDGSLIVFSEKEKERGKNAITDKELAKVLHPSQEFSKVKKEMEKYFAVRDTPFWRDAPLHYMLEANMDLDGATAAWMAEPIFTKTSFIGKDVKNKQQDFHGTIVKQIYE</sequence>
<evidence type="ECO:0000313" key="1">
    <source>
        <dbReference type="EMBL" id="CAJ0603760.1"/>
    </source>
</evidence>
<comment type="caution">
    <text evidence="1">The sequence shown here is derived from an EMBL/GenBank/DDBJ whole genome shotgun (WGS) entry which is preliminary data.</text>
</comment>
<proteinExistence type="predicted"/>
<keyword evidence="2" id="KW-1185">Reference proteome</keyword>